<dbReference type="SUPFAM" id="SSF63380">
    <property type="entry name" value="Riboflavin synthase domain-like"/>
    <property type="match status" value="1"/>
</dbReference>
<dbReference type="Pfam" id="PF00111">
    <property type="entry name" value="Fer2"/>
    <property type="match status" value="1"/>
</dbReference>
<name>A0AAW9QG85_9BURK</name>
<feature type="domain" description="FAD-binding FR-type" evidence="8">
    <location>
        <begin position="4"/>
        <end position="106"/>
    </location>
</feature>
<dbReference type="Proteomes" id="UP001336250">
    <property type="component" value="Unassembled WGS sequence"/>
</dbReference>
<keyword evidence="4 9" id="KW-0560">Oxidoreductase</keyword>
<evidence type="ECO:0000256" key="2">
    <source>
        <dbReference type="ARBA" id="ARBA00022714"/>
    </source>
</evidence>
<evidence type="ECO:0000259" key="7">
    <source>
        <dbReference type="PROSITE" id="PS51085"/>
    </source>
</evidence>
<dbReference type="PROSITE" id="PS00197">
    <property type="entry name" value="2FE2S_FER_1"/>
    <property type="match status" value="1"/>
</dbReference>
<evidence type="ECO:0000256" key="3">
    <source>
        <dbReference type="ARBA" id="ARBA00022723"/>
    </source>
</evidence>
<dbReference type="PANTHER" id="PTHR47354:SF1">
    <property type="entry name" value="CARNITINE MONOOXYGENASE REDUCTASE SUBUNIT"/>
    <property type="match status" value="1"/>
</dbReference>
<evidence type="ECO:0000313" key="9">
    <source>
        <dbReference type="EMBL" id="MEF7614402.1"/>
    </source>
</evidence>
<reference evidence="9 10" key="1">
    <citation type="submission" date="2024-02" db="EMBL/GenBank/DDBJ databases">
        <title>Genome sequence of Aquincola sp. MAHUQ-54.</title>
        <authorList>
            <person name="Huq M.A."/>
        </authorList>
    </citation>
    <scope>NUCLEOTIDE SEQUENCE [LARGE SCALE GENOMIC DNA]</scope>
    <source>
        <strain evidence="9 10">MAHUQ-54</strain>
    </source>
</reference>
<gene>
    <name evidence="9" type="ORF">V4F39_10825</name>
</gene>
<evidence type="ECO:0000313" key="10">
    <source>
        <dbReference type="Proteomes" id="UP001336250"/>
    </source>
</evidence>
<dbReference type="Gene3D" id="2.40.30.10">
    <property type="entry name" value="Translation factors"/>
    <property type="match status" value="1"/>
</dbReference>
<keyword evidence="5" id="KW-0408">Iron</keyword>
<dbReference type="InterPro" id="IPR017927">
    <property type="entry name" value="FAD-bd_FR_type"/>
</dbReference>
<dbReference type="Gene3D" id="3.40.50.80">
    <property type="entry name" value="Nucleotide-binding domain of ferredoxin-NADP reductase (FNR) module"/>
    <property type="match status" value="1"/>
</dbReference>
<proteinExistence type="predicted"/>
<dbReference type="PROSITE" id="PS51384">
    <property type="entry name" value="FAD_FR"/>
    <property type="match status" value="1"/>
</dbReference>
<keyword evidence="2" id="KW-0001">2Fe-2S</keyword>
<dbReference type="InterPro" id="IPR050415">
    <property type="entry name" value="MRET"/>
</dbReference>
<dbReference type="CDD" id="cd06185">
    <property type="entry name" value="PDR_like"/>
    <property type="match status" value="1"/>
</dbReference>
<organism evidence="9 10">
    <name type="scientific">Aquincola agrisoli</name>
    <dbReference type="NCBI Taxonomy" id="3119538"/>
    <lineage>
        <taxon>Bacteria</taxon>
        <taxon>Pseudomonadati</taxon>
        <taxon>Pseudomonadota</taxon>
        <taxon>Betaproteobacteria</taxon>
        <taxon>Burkholderiales</taxon>
        <taxon>Sphaerotilaceae</taxon>
        <taxon>Aquincola</taxon>
    </lineage>
</organism>
<evidence type="ECO:0000259" key="8">
    <source>
        <dbReference type="PROSITE" id="PS51384"/>
    </source>
</evidence>
<dbReference type="GO" id="GO:0051537">
    <property type="term" value="F:2 iron, 2 sulfur cluster binding"/>
    <property type="evidence" value="ECO:0007669"/>
    <property type="project" value="UniProtKB-KW"/>
</dbReference>
<evidence type="ECO:0000256" key="4">
    <source>
        <dbReference type="ARBA" id="ARBA00023002"/>
    </source>
</evidence>
<dbReference type="PANTHER" id="PTHR47354">
    <property type="entry name" value="NADH OXIDOREDUCTASE HCR"/>
    <property type="match status" value="1"/>
</dbReference>
<feature type="domain" description="2Fe-2S ferredoxin-type" evidence="7">
    <location>
        <begin position="233"/>
        <end position="315"/>
    </location>
</feature>
<keyword evidence="6" id="KW-0411">Iron-sulfur</keyword>
<evidence type="ECO:0000256" key="1">
    <source>
        <dbReference type="ARBA" id="ARBA00022630"/>
    </source>
</evidence>
<protein>
    <submittedName>
        <fullName evidence="9">PDR/VanB family oxidoreductase</fullName>
        <ecNumber evidence="9">1.-.-.-</ecNumber>
    </submittedName>
</protein>
<dbReference type="InterPro" id="IPR017938">
    <property type="entry name" value="Riboflavin_synthase-like_b-brl"/>
</dbReference>
<dbReference type="RefSeq" id="WP_332289378.1">
    <property type="nucleotide sequence ID" value="NZ_JAZIBG010000024.1"/>
</dbReference>
<dbReference type="SUPFAM" id="SSF54292">
    <property type="entry name" value="2Fe-2S ferredoxin-like"/>
    <property type="match status" value="1"/>
</dbReference>
<dbReference type="SUPFAM" id="SSF52343">
    <property type="entry name" value="Ferredoxin reductase-like, C-terminal NADP-linked domain"/>
    <property type="match status" value="1"/>
</dbReference>
<sequence>MTARLVMKLTVAAVRRETDEVMHLELRHPRRPQLPPPSPGAHVDVHLPDGRIRQYSLCGDPDDAGAYRIAIKREAPGRGASRWLHAHVEAGMAIGVSAPRNNFPLAAGAARHVFVAGGIGVTPFVPMAQAALRRGESVTLHYCARSEATAPLLGAVRSIEGLALHTWFGDTVPRVRFDAAALPPPEPGMHLYCCGPARLIDAVRDATAHWPDAQRHFEVFQPTLDEHFKPEPFDVTVASTGQTLRVPADRSALAVLREHGLSLPSSCELGVCGACECGYRDGVVIHRDVVLGPAARQDRMMLCVSRARGGVTLDL</sequence>
<dbReference type="InterPro" id="IPR001041">
    <property type="entry name" value="2Fe-2S_ferredoxin-type"/>
</dbReference>
<dbReference type="PRINTS" id="PR00409">
    <property type="entry name" value="PHDIOXRDTASE"/>
</dbReference>
<dbReference type="PROSITE" id="PS51085">
    <property type="entry name" value="2FE2S_FER_2"/>
    <property type="match status" value="1"/>
</dbReference>
<dbReference type="InterPro" id="IPR006058">
    <property type="entry name" value="2Fe2S_fd_BS"/>
</dbReference>
<dbReference type="CDD" id="cd00207">
    <property type="entry name" value="fer2"/>
    <property type="match status" value="1"/>
</dbReference>
<dbReference type="AlphaFoldDB" id="A0AAW9QG85"/>
<dbReference type="InterPro" id="IPR039261">
    <property type="entry name" value="FNR_nucleotide-bd"/>
</dbReference>
<evidence type="ECO:0000256" key="6">
    <source>
        <dbReference type="ARBA" id="ARBA00023014"/>
    </source>
</evidence>
<dbReference type="GO" id="GO:0016491">
    <property type="term" value="F:oxidoreductase activity"/>
    <property type="evidence" value="ECO:0007669"/>
    <property type="project" value="UniProtKB-KW"/>
</dbReference>
<keyword evidence="1" id="KW-0285">Flavoprotein</keyword>
<dbReference type="GO" id="GO:0046872">
    <property type="term" value="F:metal ion binding"/>
    <property type="evidence" value="ECO:0007669"/>
    <property type="project" value="UniProtKB-KW"/>
</dbReference>
<keyword evidence="10" id="KW-1185">Reference proteome</keyword>
<dbReference type="InterPro" id="IPR036010">
    <property type="entry name" value="2Fe-2S_ferredoxin-like_sf"/>
</dbReference>
<accession>A0AAW9QG85</accession>
<evidence type="ECO:0000256" key="5">
    <source>
        <dbReference type="ARBA" id="ARBA00023004"/>
    </source>
</evidence>
<dbReference type="Gene3D" id="3.10.20.30">
    <property type="match status" value="1"/>
</dbReference>
<comment type="caution">
    <text evidence="9">The sequence shown here is derived from an EMBL/GenBank/DDBJ whole genome shotgun (WGS) entry which is preliminary data.</text>
</comment>
<dbReference type="EMBL" id="JAZIBG010000024">
    <property type="protein sequence ID" value="MEF7614402.1"/>
    <property type="molecule type" value="Genomic_DNA"/>
</dbReference>
<dbReference type="InterPro" id="IPR012675">
    <property type="entry name" value="Beta-grasp_dom_sf"/>
</dbReference>
<dbReference type="EC" id="1.-.-.-" evidence="9"/>
<keyword evidence="3" id="KW-0479">Metal-binding</keyword>